<organism evidence="1">
    <name type="scientific">Anguilla anguilla</name>
    <name type="common">European freshwater eel</name>
    <name type="synonym">Muraena anguilla</name>
    <dbReference type="NCBI Taxonomy" id="7936"/>
    <lineage>
        <taxon>Eukaryota</taxon>
        <taxon>Metazoa</taxon>
        <taxon>Chordata</taxon>
        <taxon>Craniata</taxon>
        <taxon>Vertebrata</taxon>
        <taxon>Euteleostomi</taxon>
        <taxon>Actinopterygii</taxon>
        <taxon>Neopterygii</taxon>
        <taxon>Teleostei</taxon>
        <taxon>Anguilliformes</taxon>
        <taxon>Anguillidae</taxon>
        <taxon>Anguilla</taxon>
    </lineage>
</organism>
<accession>A0A0E9TI80</accession>
<name>A0A0E9TI80_ANGAN</name>
<reference evidence="1" key="2">
    <citation type="journal article" date="2015" name="Fish Shellfish Immunol.">
        <title>Early steps in the European eel (Anguilla anguilla)-Vibrio vulnificus interaction in the gills: Role of the RtxA13 toxin.</title>
        <authorList>
            <person name="Callol A."/>
            <person name="Pajuelo D."/>
            <person name="Ebbesson L."/>
            <person name="Teles M."/>
            <person name="MacKenzie S."/>
            <person name="Amaro C."/>
        </authorList>
    </citation>
    <scope>NUCLEOTIDE SEQUENCE</scope>
</reference>
<reference evidence="1" key="1">
    <citation type="submission" date="2014-11" db="EMBL/GenBank/DDBJ databases">
        <authorList>
            <person name="Amaro Gonzalez C."/>
        </authorList>
    </citation>
    <scope>NUCLEOTIDE SEQUENCE</scope>
</reference>
<protein>
    <submittedName>
        <fullName evidence="1">Uncharacterized protein</fullName>
    </submittedName>
</protein>
<proteinExistence type="predicted"/>
<dbReference type="AlphaFoldDB" id="A0A0E9TI80"/>
<sequence>MIIYTQCRGFPLSHTCHVPAHASNPAL</sequence>
<evidence type="ECO:0000313" key="1">
    <source>
        <dbReference type="EMBL" id="JAH52418.1"/>
    </source>
</evidence>
<dbReference type="EMBL" id="GBXM01056159">
    <property type="protein sequence ID" value="JAH52418.1"/>
    <property type="molecule type" value="Transcribed_RNA"/>
</dbReference>